<dbReference type="SMART" id="SM00606">
    <property type="entry name" value="CBD_IV"/>
    <property type="match status" value="1"/>
</dbReference>
<feature type="domain" description="Dockerin" evidence="6">
    <location>
        <begin position="580"/>
        <end position="649"/>
    </location>
</feature>
<dbReference type="eggNOG" id="COG5297">
    <property type="taxonomic scope" value="Bacteria"/>
</dbReference>
<keyword evidence="8" id="KW-1185">Reference proteome</keyword>
<dbReference type="SUPFAM" id="SSF52266">
    <property type="entry name" value="SGNH hydrolase"/>
    <property type="match status" value="1"/>
</dbReference>
<protein>
    <submittedName>
        <fullName evidence="7">Carbohydrate binding family 6</fullName>
    </submittedName>
</protein>
<feature type="region of interest" description="Disordered" evidence="4">
    <location>
        <begin position="405"/>
        <end position="433"/>
    </location>
</feature>
<feature type="compositionally biased region" description="Low complexity" evidence="4">
    <location>
        <begin position="563"/>
        <end position="580"/>
    </location>
</feature>
<feature type="domain" description="CBM6" evidence="5">
    <location>
        <begin position="438"/>
        <end position="558"/>
    </location>
</feature>
<dbReference type="Pfam" id="PF00404">
    <property type="entry name" value="Dockerin_1"/>
    <property type="match status" value="1"/>
</dbReference>
<dbReference type="GO" id="GO:0004553">
    <property type="term" value="F:hydrolase activity, hydrolyzing O-glycosyl compounds"/>
    <property type="evidence" value="ECO:0007669"/>
    <property type="project" value="InterPro"/>
</dbReference>
<dbReference type="GO" id="GO:0052689">
    <property type="term" value="F:carboxylic ester hydrolase activity"/>
    <property type="evidence" value="ECO:0007669"/>
    <property type="project" value="UniProtKB-KW"/>
</dbReference>
<comment type="caution">
    <text evidence="7">The sequence shown here is derived from an EMBL/GenBank/DDBJ whole genome shotgun (WGS) entry which is preliminary data.</text>
</comment>
<reference evidence="8" key="1">
    <citation type="submission" date="2015-07" db="EMBL/GenBank/DDBJ databases">
        <title>Near-Complete Genome Sequence of the Cellulolytic Bacterium Bacteroides (Pseudobacteroides) cellulosolvens ATCC 35603.</title>
        <authorList>
            <person name="Dassa B."/>
            <person name="Utturkar S.M."/>
            <person name="Klingeman D.M."/>
            <person name="Hurt R.A."/>
            <person name="Keller M."/>
            <person name="Xu J."/>
            <person name="Reddy Y.H.K."/>
            <person name="Borovok I."/>
            <person name="Grinberg I.R."/>
            <person name="Lamed R."/>
            <person name="Zhivin O."/>
            <person name="Bayer E.A."/>
            <person name="Brown S.D."/>
        </authorList>
    </citation>
    <scope>NUCLEOTIDE SEQUENCE [LARGE SCALE GENOMIC DNA]</scope>
    <source>
        <strain evidence="8">DSM 2933</strain>
    </source>
</reference>
<evidence type="ECO:0000259" key="6">
    <source>
        <dbReference type="PROSITE" id="PS51766"/>
    </source>
</evidence>
<evidence type="ECO:0000259" key="5">
    <source>
        <dbReference type="PROSITE" id="PS51175"/>
    </source>
</evidence>
<dbReference type="PATRIC" id="fig|398512.5.peg.714"/>
<name>A0A0L6JI65_9FIRM</name>
<dbReference type="SUPFAM" id="SSF53474">
    <property type="entry name" value="alpha/beta-Hydrolases"/>
    <property type="match status" value="1"/>
</dbReference>
<dbReference type="PROSITE" id="PS51766">
    <property type="entry name" value="DOCKERIN"/>
    <property type="match status" value="1"/>
</dbReference>
<dbReference type="Gene3D" id="3.40.50.1820">
    <property type="entry name" value="alpha/beta hydrolase"/>
    <property type="match status" value="1"/>
</dbReference>
<keyword evidence="1" id="KW-0719">Serine esterase</keyword>
<dbReference type="Gene3D" id="2.60.120.260">
    <property type="entry name" value="Galactose-binding domain-like"/>
    <property type="match status" value="1"/>
</dbReference>
<dbReference type="InterPro" id="IPR029058">
    <property type="entry name" value="AB_hydrolase_fold"/>
</dbReference>
<dbReference type="InterPro" id="IPR008979">
    <property type="entry name" value="Galactose-bd-like_sf"/>
</dbReference>
<gene>
    <name evidence="7" type="ORF">Bccel_0689</name>
</gene>
<dbReference type="InterPro" id="IPR036439">
    <property type="entry name" value="Dockerin_dom_sf"/>
</dbReference>
<dbReference type="STRING" id="398512.Bccel_0689"/>
<dbReference type="EMBL" id="LGTC01000001">
    <property type="protein sequence ID" value="KNY25429.1"/>
    <property type="molecule type" value="Genomic_DNA"/>
</dbReference>
<dbReference type="SUPFAM" id="SSF63446">
    <property type="entry name" value="Type I dockerin domain"/>
    <property type="match status" value="1"/>
</dbReference>
<dbReference type="InterPro" id="IPR016134">
    <property type="entry name" value="Dockerin_dom"/>
</dbReference>
<organism evidence="7 8">
    <name type="scientific">Pseudobacteroides cellulosolvens ATCC 35603 = DSM 2933</name>
    <dbReference type="NCBI Taxonomy" id="398512"/>
    <lineage>
        <taxon>Bacteria</taxon>
        <taxon>Bacillati</taxon>
        <taxon>Bacillota</taxon>
        <taxon>Clostridia</taxon>
        <taxon>Eubacteriales</taxon>
        <taxon>Oscillospiraceae</taxon>
        <taxon>Pseudobacteroides</taxon>
    </lineage>
</organism>
<dbReference type="eggNOG" id="COG5301">
    <property type="taxonomic scope" value="Bacteria"/>
</dbReference>
<feature type="compositionally biased region" description="Low complexity" evidence="4">
    <location>
        <begin position="405"/>
        <end position="426"/>
    </location>
</feature>
<feature type="region of interest" description="Disordered" evidence="4">
    <location>
        <begin position="645"/>
        <end position="667"/>
    </location>
</feature>
<dbReference type="GO" id="GO:0000272">
    <property type="term" value="P:polysaccharide catabolic process"/>
    <property type="evidence" value="ECO:0007669"/>
    <property type="project" value="InterPro"/>
</dbReference>
<dbReference type="CDD" id="cd04084">
    <property type="entry name" value="CBM6_xylanase-like"/>
    <property type="match status" value="1"/>
</dbReference>
<dbReference type="Pfam" id="PF22244">
    <property type="entry name" value="GCE_fung"/>
    <property type="match status" value="1"/>
</dbReference>
<evidence type="ECO:0000256" key="1">
    <source>
        <dbReference type="ARBA" id="ARBA00022487"/>
    </source>
</evidence>
<dbReference type="AlphaFoldDB" id="A0A0L6JI65"/>
<dbReference type="ESTHER" id="9firm-a0a0l6ji65">
    <property type="family name" value="Glucuronoyl_esterase"/>
</dbReference>
<dbReference type="GO" id="GO:0030246">
    <property type="term" value="F:carbohydrate binding"/>
    <property type="evidence" value="ECO:0007669"/>
    <property type="project" value="InterPro"/>
</dbReference>
<dbReference type="Gene3D" id="2.60.40.4130">
    <property type="match status" value="1"/>
</dbReference>
<accession>A0A0L6JI65</accession>
<feature type="region of interest" description="Disordered" evidence="4">
    <location>
        <begin position="563"/>
        <end position="584"/>
    </location>
</feature>
<evidence type="ECO:0000313" key="7">
    <source>
        <dbReference type="EMBL" id="KNY25429.1"/>
    </source>
</evidence>
<keyword evidence="3" id="KW-0378">Hydrolase</keyword>
<dbReference type="RefSeq" id="WP_050753051.1">
    <property type="nucleotide sequence ID" value="NZ_JQKC01000020.1"/>
</dbReference>
<dbReference type="PROSITE" id="PS00018">
    <property type="entry name" value="EF_HAND_1"/>
    <property type="match status" value="2"/>
</dbReference>
<dbReference type="CDD" id="cd14254">
    <property type="entry name" value="Dockerin_II"/>
    <property type="match status" value="1"/>
</dbReference>
<dbReference type="SUPFAM" id="SSF49785">
    <property type="entry name" value="Galactose-binding domain-like"/>
    <property type="match status" value="1"/>
</dbReference>
<dbReference type="Gene3D" id="3.40.50.1110">
    <property type="entry name" value="SGNH hydrolase"/>
    <property type="match status" value="1"/>
</dbReference>
<dbReference type="PROSITE" id="PS51175">
    <property type="entry name" value="CBM6"/>
    <property type="match status" value="1"/>
</dbReference>
<proteinExistence type="predicted"/>
<dbReference type="InterPro" id="IPR054579">
    <property type="entry name" value="GCE-like_dom"/>
</dbReference>
<evidence type="ECO:0000256" key="3">
    <source>
        <dbReference type="ARBA" id="ARBA00022801"/>
    </source>
</evidence>
<evidence type="ECO:0000256" key="2">
    <source>
        <dbReference type="ARBA" id="ARBA00022729"/>
    </source>
</evidence>
<evidence type="ECO:0000256" key="4">
    <source>
        <dbReference type="SAM" id="MobiDB-lite"/>
    </source>
</evidence>
<feature type="compositionally biased region" description="Polar residues" evidence="4">
    <location>
        <begin position="647"/>
        <end position="665"/>
    </location>
</feature>
<dbReference type="Pfam" id="PF03422">
    <property type="entry name" value="CBM_6"/>
    <property type="match status" value="1"/>
</dbReference>
<evidence type="ECO:0000313" key="8">
    <source>
        <dbReference type="Proteomes" id="UP000036923"/>
    </source>
</evidence>
<dbReference type="InterPro" id="IPR018247">
    <property type="entry name" value="EF_Hand_1_Ca_BS"/>
</dbReference>
<keyword evidence="2" id="KW-0732">Signal</keyword>
<dbReference type="InterPro" id="IPR036514">
    <property type="entry name" value="SGNH_hydro_sf"/>
</dbReference>
<dbReference type="InterPro" id="IPR005084">
    <property type="entry name" value="CBM6"/>
</dbReference>
<sequence precursor="true">MKKSKAYLSKILVITFIISLFTFSSGTANALISPGITVPSFSQLKENAKFPDPFKMMDGTRMTSKDQWEKRREEVKALAQTFEYGVIPGKPQSVKGSVSGNTITVTVTDNGKTVSFTAKVTYPTTGTAPYPAMIGCGANTLNQQEILKLGVACIELDTESIGSQTNNVRGKGKFFDLYGSNHSCGSIGAWIWGTSRLIDALETTPAAKIDPKHLGVTGGSRNGKGALGIGAFEERIALTIPQESGCGGAGNYRFAEAVGSSVQRIQSLVGEQAWFSKALDQFSYAVNKLPYDHHQILALCAPRGLLLIENPDYTWLHNEGAWANGKVTEMIYDALGISDRFGYSSVGNHMHCSLPASQYGDVNAFIKKFLLEDKSASTDFFKSDKNYTLDKAKWIDWTVPTLTGTLPSSNPSSNPSTEPSSVNTPTPTIPAGPKSAFAKLEAENYDSVESSTLKKIDTPTGGGGIGYIENGNYVVYNNVDFGTGATSFKASVAASGTSSIQLRLNSPSGTLLGTLDVASTGDWDGYQEQTCDISKVTGKNDLYLIFSAAVNVDWFTFEGGSVNSPSPTNPVSSANPTNPSGTKTADLNNDGIINMADVILLATTFNSVAGDGKYIGSYDLNSDGAINMTDVITLATQFNKPPVIINTPASEKPTNTPTATPSDTLSRPWDWAGIVGTGQSLSVGASANPVKTTAQPYNNLKLSLGSLKVPPYDPNNSQLKMVPLVEPIRNFASGYPAPYPGNIYGETPHTAMGNQITSMVKSTGGTDYITAHTVVGESGQGYAQIKKGATDTGSTGRAFAASMFEVQAINRLAKASGKTYGVGAITLVHGETDNGSATYGNDIRQLWSDYNKDIKAVTGQTQSIPMLVVQQHSYPQTAGSTAVGTNIQWKVGVDYPEDIICIGPNYQRYYGGDHVHSNADGYRLMGEKFGQVYFEKVVMGRDWKPLQPTGATKSGNVITVNFHVPVAPLTWDTTMQAPNQSVNEWKNGKGFEVTANGSKITISSIEISGSSVKITCSGTLPASGVKVAYAYTAQSTNRTNGTCRWGLLRDSDPFKGSVTGTAQPNYCVAFEMSVQ</sequence>
<dbReference type="InterPro" id="IPR006584">
    <property type="entry name" value="Cellulose-bd_IV"/>
</dbReference>
<dbReference type="eggNOG" id="COG1506">
    <property type="taxonomic scope" value="Bacteria"/>
</dbReference>
<dbReference type="InterPro" id="IPR002105">
    <property type="entry name" value="Dockerin_1_rpt"/>
</dbReference>
<dbReference type="Proteomes" id="UP000036923">
    <property type="component" value="Unassembled WGS sequence"/>
</dbReference>